<feature type="transmembrane region" description="Helical" evidence="1">
    <location>
        <begin position="154"/>
        <end position="174"/>
    </location>
</feature>
<dbReference type="EMBL" id="CP029397">
    <property type="protein sequence ID" value="AWL28276.1"/>
    <property type="molecule type" value="Genomic_DNA"/>
</dbReference>
<dbReference type="KEGG" id="adv:DJ533_06680"/>
<dbReference type="Pfam" id="PF10067">
    <property type="entry name" value="DUF2306"/>
    <property type="match status" value="1"/>
</dbReference>
<sequence length="214" mass="25211">MHTIKNKKRLILIMSIYFYLCVLMVKICLDYFPWQPDTNFLALKQDVVSTQPWRFAFQVHVIVSSLVLIAGFTQFFSQIRQKFPKIHRYSGWLYILSVFIFALPSGFIMAFSAAGGWQTQLCFIILSILWGVSTSIALDKIIKKDWLAHRDWMIRSFALALSALSLRTWKIILYQLQPYFDWLTPLHIYQLEAWLGWSINLLIAEIIIFKLHQK</sequence>
<dbReference type="AlphaFoldDB" id="A0A2S2FBB9"/>
<gene>
    <name evidence="2" type="ORF">DJ533_06680</name>
</gene>
<proteinExistence type="predicted"/>
<dbReference type="InterPro" id="IPR018750">
    <property type="entry name" value="DUF2306_membrane"/>
</dbReference>
<reference evidence="2" key="1">
    <citation type="submission" date="2019-08" db="EMBL/GenBank/DDBJ databases">
        <title>The complete genome of Acinetobacter defluvii strain WCHAD010030.</title>
        <authorList>
            <person name="Hu Y."/>
            <person name="Qin J."/>
            <person name="Feng Y."/>
            <person name="Zong Z."/>
        </authorList>
    </citation>
    <scope>NUCLEOTIDE SEQUENCE</scope>
    <source>
        <strain evidence="2">WCHA30</strain>
    </source>
</reference>
<accession>A0A2S2FBB9</accession>
<feature type="transmembrane region" description="Helical" evidence="1">
    <location>
        <begin position="123"/>
        <end position="142"/>
    </location>
</feature>
<feature type="transmembrane region" description="Helical" evidence="1">
    <location>
        <begin position="194"/>
        <end position="211"/>
    </location>
</feature>
<organism evidence="2 3">
    <name type="scientific">Acinetobacter defluvii</name>
    <dbReference type="NCBI Taxonomy" id="1871111"/>
    <lineage>
        <taxon>Bacteria</taxon>
        <taxon>Pseudomonadati</taxon>
        <taxon>Pseudomonadota</taxon>
        <taxon>Gammaproteobacteria</taxon>
        <taxon>Moraxellales</taxon>
        <taxon>Moraxellaceae</taxon>
        <taxon>Acinetobacter</taxon>
    </lineage>
</organism>
<evidence type="ECO:0000313" key="2">
    <source>
        <dbReference type="EMBL" id="AWL28276.1"/>
    </source>
</evidence>
<dbReference type="OrthoDB" id="8759010at2"/>
<keyword evidence="1" id="KW-0812">Transmembrane</keyword>
<feature type="transmembrane region" description="Helical" evidence="1">
    <location>
        <begin position="12"/>
        <end position="32"/>
    </location>
</feature>
<keyword evidence="3" id="KW-1185">Reference proteome</keyword>
<keyword evidence="1" id="KW-0472">Membrane</keyword>
<evidence type="ECO:0000313" key="3">
    <source>
        <dbReference type="Proteomes" id="UP000245977"/>
    </source>
</evidence>
<feature type="transmembrane region" description="Helical" evidence="1">
    <location>
        <begin position="52"/>
        <end position="72"/>
    </location>
</feature>
<dbReference type="RefSeq" id="WP_065993624.1">
    <property type="nucleotide sequence ID" value="NZ_CP029397.2"/>
</dbReference>
<name>A0A2S2FBB9_9GAMM</name>
<evidence type="ECO:0000256" key="1">
    <source>
        <dbReference type="SAM" id="Phobius"/>
    </source>
</evidence>
<feature type="transmembrane region" description="Helical" evidence="1">
    <location>
        <begin position="92"/>
        <end position="117"/>
    </location>
</feature>
<protein>
    <submittedName>
        <fullName evidence="2">DUF2306 domain-containing protein</fullName>
    </submittedName>
</protein>
<dbReference type="STRING" id="1871111.GCA_001704615_02856"/>
<dbReference type="Proteomes" id="UP000245977">
    <property type="component" value="Chromosome"/>
</dbReference>
<keyword evidence="1" id="KW-1133">Transmembrane helix</keyword>